<protein>
    <submittedName>
        <fullName evidence="1">Uncharacterized protein</fullName>
    </submittedName>
</protein>
<keyword evidence="2" id="KW-1185">Reference proteome</keyword>
<comment type="caution">
    <text evidence="1">The sequence shown here is derived from an EMBL/GenBank/DDBJ whole genome shotgun (WGS) entry which is preliminary data.</text>
</comment>
<proteinExistence type="predicted"/>
<evidence type="ECO:0000313" key="2">
    <source>
        <dbReference type="Proteomes" id="UP000027866"/>
    </source>
</evidence>
<evidence type="ECO:0000313" key="1">
    <source>
        <dbReference type="EMBL" id="KEO93434.1"/>
    </source>
</evidence>
<dbReference type="KEGG" id="elq:Ga0102493_11179"/>
<sequence length="193" mass="21556">MIEALLLAAAQPDPSPQPDCSYDLEAMLALSRKEFDQTLPDGGWRALYERGCYVEAAELIRAWRHEKRDHASILYTHEGQMRAYAGQTEQAIALLRLTYKPVDEDANFGWNHYMDGTIAFLEGDRAAFDRAKARLEGIGGSPAGMVYGDGRPATDFKWPPNLHVLEAFERCWGKSYADVYSAPACFAEDGEDS</sequence>
<dbReference type="AlphaFoldDB" id="A0A074MIV6"/>
<organism evidence="1 2">
    <name type="scientific">Erythrobacter litoralis</name>
    <dbReference type="NCBI Taxonomy" id="39960"/>
    <lineage>
        <taxon>Bacteria</taxon>
        <taxon>Pseudomonadati</taxon>
        <taxon>Pseudomonadota</taxon>
        <taxon>Alphaproteobacteria</taxon>
        <taxon>Sphingomonadales</taxon>
        <taxon>Erythrobacteraceae</taxon>
        <taxon>Erythrobacter/Porphyrobacter group</taxon>
        <taxon>Erythrobacter</taxon>
    </lineage>
</organism>
<dbReference type="PATRIC" id="fig|39960.10.peg.2431"/>
<gene>
    <name evidence="1" type="ORF">EH32_12010</name>
</gene>
<accession>A0A074MIV6</accession>
<dbReference type="RefSeq" id="WP_034903528.1">
    <property type="nucleotide sequence ID" value="NZ_CP017057.1"/>
</dbReference>
<reference evidence="1 2" key="1">
    <citation type="submission" date="2014-04" db="EMBL/GenBank/DDBJ databases">
        <title>A comprehensive comparison of genomes of Erythrobacter spp. Strains.</title>
        <authorList>
            <person name="Zheng Q."/>
        </authorList>
    </citation>
    <scope>NUCLEOTIDE SEQUENCE [LARGE SCALE GENOMIC DNA]</scope>
    <source>
        <strain evidence="1 2">DSM 8509</strain>
    </source>
</reference>
<name>A0A074MIV6_9SPHN</name>
<dbReference type="OrthoDB" id="7202990at2"/>
<dbReference type="Proteomes" id="UP000027866">
    <property type="component" value="Unassembled WGS sequence"/>
</dbReference>
<dbReference type="EMBL" id="JMIX01000006">
    <property type="protein sequence ID" value="KEO93434.1"/>
    <property type="molecule type" value="Genomic_DNA"/>
</dbReference>